<keyword evidence="1" id="KW-0472">Membrane</keyword>
<dbReference type="AlphaFoldDB" id="G2GGT8"/>
<evidence type="ECO:0000313" key="3">
    <source>
        <dbReference type="Proteomes" id="UP000004217"/>
    </source>
</evidence>
<organism evidence="2 3">
    <name type="scientific">Streptomyces zinciresistens K42</name>
    <dbReference type="NCBI Taxonomy" id="700597"/>
    <lineage>
        <taxon>Bacteria</taxon>
        <taxon>Bacillati</taxon>
        <taxon>Actinomycetota</taxon>
        <taxon>Actinomycetes</taxon>
        <taxon>Kitasatosporales</taxon>
        <taxon>Streptomycetaceae</taxon>
        <taxon>Streptomyces</taxon>
    </lineage>
</organism>
<dbReference type="PATRIC" id="fig|700597.3.peg.4636"/>
<feature type="transmembrane region" description="Helical" evidence="1">
    <location>
        <begin position="60"/>
        <end position="80"/>
    </location>
</feature>
<name>G2GGT8_9ACTN</name>
<keyword evidence="1" id="KW-1133">Transmembrane helix</keyword>
<dbReference type="RefSeq" id="WP_007499304.1">
    <property type="nucleotide sequence ID" value="NZ_AGBF01000099.1"/>
</dbReference>
<keyword evidence="3" id="KW-1185">Reference proteome</keyword>
<protein>
    <submittedName>
        <fullName evidence="2">Uncharacterized protein</fullName>
    </submittedName>
</protein>
<dbReference type="OrthoDB" id="9973889at2"/>
<dbReference type="EMBL" id="AGBF01000099">
    <property type="protein sequence ID" value="EGX57284.1"/>
    <property type="molecule type" value="Genomic_DNA"/>
</dbReference>
<dbReference type="Proteomes" id="UP000004217">
    <property type="component" value="Unassembled WGS sequence"/>
</dbReference>
<feature type="transmembrane region" description="Helical" evidence="1">
    <location>
        <begin position="92"/>
        <end position="113"/>
    </location>
</feature>
<accession>G2GGT8</accession>
<evidence type="ECO:0000256" key="1">
    <source>
        <dbReference type="SAM" id="Phobius"/>
    </source>
</evidence>
<comment type="caution">
    <text evidence="2">The sequence shown here is derived from an EMBL/GenBank/DDBJ whole genome shotgun (WGS) entry which is preliminary data.</text>
</comment>
<proteinExistence type="predicted"/>
<keyword evidence="1" id="KW-0812">Transmembrane</keyword>
<reference evidence="2 3" key="1">
    <citation type="submission" date="2011-08" db="EMBL/GenBank/DDBJ databases">
        <authorList>
            <person name="Lin Y."/>
            <person name="Hao X."/>
            <person name="Johnstone L."/>
            <person name="Miller S.J."/>
            <person name="Wei G."/>
            <person name="Rensing C."/>
        </authorList>
    </citation>
    <scope>NUCLEOTIDE SEQUENCE [LARGE SCALE GENOMIC DNA]</scope>
    <source>
        <strain evidence="2 3">K42</strain>
    </source>
</reference>
<sequence length="117" mass="11497">MQSTATSPLIRAAGAVALVGAALLPGAFAALPLTFNGAQQTLGALGSAAMPEGATASRGWGITLLTAAVLPFAAIPLSLIVARVRRLPRDGAVRVCATAVFACGLLACLVAIVCAAV</sequence>
<evidence type="ECO:0000313" key="2">
    <source>
        <dbReference type="EMBL" id="EGX57284.1"/>
    </source>
</evidence>
<gene>
    <name evidence="2" type="ORF">SZN_23611</name>
</gene>